<protein>
    <submittedName>
        <fullName evidence="2">Uncharacterized protein</fullName>
    </submittedName>
</protein>
<accession>A0ABQ9IET6</accession>
<keyword evidence="3" id="KW-1185">Reference proteome</keyword>
<comment type="caution">
    <text evidence="2">The sequence shown here is derived from an EMBL/GenBank/DDBJ whole genome shotgun (WGS) entry which is preliminary data.</text>
</comment>
<evidence type="ECO:0000313" key="3">
    <source>
        <dbReference type="Proteomes" id="UP001159363"/>
    </source>
</evidence>
<feature type="region of interest" description="Disordered" evidence="1">
    <location>
        <begin position="417"/>
        <end position="437"/>
    </location>
</feature>
<organism evidence="2 3">
    <name type="scientific">Dryococelus australis</name>
    <dbReference type="NCBI Taxonomy" id="614101"/>
    <lineage>
        <taxon>Eukaryota</taxon>
        <taxon>Metazoa</taxon>
        <taxon>Ecdysozoa</taxon>
        <taxon>Arthropoda</taxon>
        <taxon>Hexapoda</taxon>
        <taxon>Insecta</taxon>
        <taxon>Pterygota</taxon>
        <taxon>Neoptera</taxon>
        <taxon>Polyneoptera</taxon>
        <taxon>Phasmatodea</taxon>
        <taxon>Verophasmatodea</taxon>
        <taxon>Anareolatae</taxon>
        <taxon>Phasmatidae</taxon>
        <taxon>Eurycanthinae</taxon>
        <taxon>Dryococelus</taxon>
    </lineage>
</organism>
<name>A0ABQ9IET6_9NEOP</name>
<evidence type="ECO:0000313" key="2">
    <source>
        <dbReference type="EMBL" id="KAJ8895187.1"/>
    </source>
</evidence>
<dbReference type="Proteomes" id="UP001159363">
    <property type="component" value="Chromosome 1"/>
</dbReference>
<reference evidence="2 3" key="1">
    <citation type="submission" date="2023-02" db="EMBL/GenBank/DDBJ databases">
        <title>LHISI_Scaffold_Assembly.</title>
        <authorList>
            <person name="Stuart O.P."/>
            <person name="Cleave R."/>
            <person name="Magrath M.J.L."/>
            <person name="Mikheyev A.S."/>
        </authorList>
    </citation>
    <scope>NUCLEOTIDE SEQUENCE [LARGE SCALE GENOMIC DNA]</scope>
    <source>
        <strain evidence="2">Daus_M_001</strain>
        <tissue evidence="2">Leg muscle</tissue>
    </source>
</reference>
<gene>
    <name evidence="2" type="ORF">PR048_000512</name>
</gene>
<proteinExistence type="predicted"/>
<feature type="compositionally biased region" description="Basic and acidic residues" evidence="1">
    <location>
        <begin position="417"/>
        <end position="426"/>
    </location>
</feature>
<sequence>MLVLHILFDVKIWNYFISIVANFTGRMSLRAPVKIYAVFTNKRAAVAQRLQSSPPTKANRVRFPAGQHPDFRTWESCWTMPLVGGFSRRSQISPALTFRRLSILTYGGFEPAISSSSNELATSEWDVSFRPRISSPISSISGESESRFLLVGNMADAVEFYQSNCIPSFRHETVTTLIRDTIHSSTWELYLSIHMYCRRTKLLQQLYAYLKQVPWLERRQGLFTVSSTLLNALLILTFSPLRILSPYLDVNIAVWHMFNQLFRTEREYAASEYSARQNVITGRSCLLLRLISADTFFECFQDVKNIRSTISQHSGIAKNCLSKRYAECSAYQPTYFDSVFYSPIPELLIVFDVTDYIHDECLTRTVQNMRQLIVNRLRYVVAHHGLRWLPPVTTDLACLIAVRCELYSSGSHRVKVQGERSGERAGHGTGPTSSNPPARILNVQECSDNPVAVSVNKHHACVLCTKDFTPGRRLALSCDGALDAHNTIALIAAMLLPTARRKKISTDRRPLCSAANSFYCALKAVHDKVSTFENNLRTTSLSLLAYFLTRALSDMRPVKLVTVDGRAHECGALSPWCNFPDLVKLRLYEAEEYPGSRTLARLQKRLKATSCGYNSSHPVWHAIYECLQEIHGDSSPLLLQPLHELNNGFWPRLMSPHPAIQFVCVHATTDKHQRS</sequence>
<dbReference type="EMBL" id="JARBHB010000001">
    <property type="protein sequence ID" value="KAJ8895187.1"/>
    <property type="molecule type" value="Genomic_DNA"/>
</dbReference>
<evidence type="ECO:0000256" key="1">
    <source>
        <dbReference type="SAM" id="MobiDB-lite"/>
    </source>
</evidence>